<organism evidence="1 2">
    <name type="scientific">Cladophialophora chaetospira</name>
    <dbReference type="NCBI Taxonomy" id="386627"/>
    <lineage>
        <taxon>Eukaryota</taxon>
        <taxon>Fungi</taxon>
        <taxon>Dikarya</taxon>
        <taxon>Ascomycota</taxon>
        <taxon>Pezizomycotina</taxon>
        <taxon>Eurotiomycetes</taxon>
        <taxon>Chaetothyriomycetidae</taxon>
        <taxon>Chaetothyriales</taxon>
        <taxon>Herpotrichiellaceae</taxon>
        <taxon>Cladophialophora</taxon>
    </lineage>
</organism>
<accession>A0AA39CG73</accession>
<evidence type="ECO:0000313" key="1">
    <source>
        <dbReference type="EMBL" id="KAJ9606970.1"/>
    </source>
</evidence>
<comment type="caution">
    <text evidence="1">The sequence shown here is derived from an EMBL/GenBank/DDBJ whole genome shotgun (WGS) entry which is preliminary data.</text>
</comment>
<evidence type="ECO:0000313" key="2">
    <source>
        <dbReference type="Proteomes" id="UP001172673"/>
    </source>
</evidence>
<reference evidence="1" key="1">
    <citation type="submission" date="2022-10" db="EMBL/GenBank/DDBJ databases">
        <title>Culturing micro-colonial fungi from biological soil crusts in the Mojave desert and describing Neophaeococcomyces mojavensis, and introducing the new genera and species Taxawa tesnikishii.</title>
        <authorList>
            <person name="Kurbessoian T."/>
            <person name="Stajich J.E."/>
        </authorList>
    </citation>
    <scope>NUCLEOTIDE SEQUENCE</scope>
    <source>
        <strain evidence="1">TK_41</strain>
    </source>
</reference>
<name>A0AA39CG73_9EURO</name>
<proteinExistence type="predicted"/>
<dbReference type="EMBL" id="JAPDRK010000013">
    <property type="protein sequence ID" value="KAJ9606970.1"/>
    <property type="molecule type" value="Genomic_DNA"/>
</dbReference>
<dbReference type="Proteomes" id="UP001172673">
    <property type="component" value="Unassembled WGS sequence"/>
</dbReference>
<sequence>MAQVQASEDEVKRPEIKELLEVAEETNALLLALMHDRRLNKANPLASPKPLFNVIDFIRRTYLEYVVPLFPGDAPYKVLEMANPYVFQYPDHSTGVFAEGFTTDMSYLENEANWPEWTPELAELYSDTIGRNVTIAMIMLQGDEKGPLLMQGTFDFETNAVELAKGLTPDRPQVVELKERKQDARMAVGLKG</sequence>
<gene>
    <name evidence="1" type="ORF">H2200_008981</name>
</gene>
<keyword evidence="2" id="KW-1185">Reference proteome</keyword>
<dbReference type="AlphaFoldDB" id="A0AA39CG73"/>
<protein>
    <submittedName>
        <fullName evidence="1">Uncharacterized protein</fullName>
    </submittedName>
</protein>